<evidence type="ECO:0000256" key="1">
    <source>
        <dbReference type="SAM" id="MobiDB-lite"/>
    </source>
</evidence>
<comment type="caution">
    <text evidence="2">The sequence shown here is derived from an EMBL/GenBank/DDBJ whole genome shotgun (WGS) entry which is preliminary data.</text>
</comment>
<organism evidence="2 3">
    <name type="scientific">Candidatus Nealsonbacteria bacterium CG23_combo_of_CG06-09_8_20_14_all_37_18</name>
    <dbReference type="NCBI Taxonomy" id="1974720"/>
    <lineage>
        <taxon>Bacteria</taxon>
        <taxon>Candidatus Nealsoniibacteriota</taxon>
    </lineage>
</organism>
<proteinExistence type="predicted"/>
<dbReference type="AlphaFoldDB" id="A0A2G9YZ48"/>
<dbReference type="EMBL" id="PCRQ01000006">
    <property type="protein sequence ID" value="PIP24535.1"/>
    <property type="molecule type" value="Genomic_DNA"/>
</dbReference>
<gene>
    <name evidence="2" type="ORF">COX35_00145</name>
</gene>
<accession>A0A2G9YZ48</accession>
<protein>
    <submittedName>
        <fullName evidence="2">Uncharacterized protein</fullName>
    </submittedName>
</protein>
<evidence type="ECO:0000313" key="3">
    <source>
        <dbReference type="Proteomes" id="UP000229952"/>
    </source>
</evidence>
<feature type="compositionally biased region" description="Polar residues" evidence="1">
    <location>
        <begin position="46"/>
        <end position="56"/>
    </location>
</feature>
<sequence length="100" mass="10977">MADQEIGKVVHYYDKAMVAVVKLSKGVKAGDPLKFVKGETTNLSSRRIRCSSTMSRSAREKPGKRLPSKCPARPKKAPSFSGSNKYKVNLESALLGYCKI</sequence>
<evidence type="ECO:0000313" key="2">
    <source>
        <dbReference type="EMBL" id="PIP24535.1"/>
    </source>
</evidence>
<name>A0A2G9YZ48_9BACT</name>
<feature type="compositionally biased region" description="Basic residues" evidence="1">
    <location>
        <begin position="64"/>
        <end position="76"/>
    </location>
</feature>
<dbReference type="Proteomes" id="UP000229952">
    <property type="component" value="Unassembled WGS sequence"/>
</dbReference>
<reference evidence="2 3" key="1">
    <citation type="submission" date="2017-09" db="EMBL/GenBank/DDBJ databases">
        <title>Depth-based differentiation of microbial function through sediment-hosted aquifers and enrichment of novel symbionts in the deep terrestrial subsurface.</title>
        <authorList>
            <person name="Probst A.J."/>
            <person name="Ladd B."/>
            <person name="Jarett J.K."/>
            <person name="Geller-Mcgrath D.E."/>
            <person name="Sieber C.M."/>
            <person name="Emerson J.B."/>
            <person name="Anantharaman K."/>
            <person name="Thomas B.C."/>
            <person name="Malmstrom R."/>
            <person name="Stieglmeier M."/>
            <person name="Klingl A."/>
            <person name="Woyke T."/>
            <person name="Ryan C.M."/>
            <person name="Banfield J.F."/>
        </authorList>
    </citation>
    <scope>NUCLEOTIDE SEQUENCE [LARGE SCALE GENOMIC DNA]</scope>
    <source>
        <strain evidence="2">CG23_combo_of_CG06-09_8_20_14_all_37_18</strain>
    </source>
</reference>
<feature type="region of interest" description="Disordered" evidence="1">
    <location>
        <begin position="46"/>
        <end position="81"/>
    </location>
</feature>